<feature type="region of interest" description="Disordered" evidence="1">
    <location>
        <begin position="16"/>
        <end position="71"/>
    </location>
</feature>
<dbReference type="InterPro" id="IPR052270">
    <property type="entry name" value="CACF_protein"/>
</dbReference>
<dbReference type="AlphaFoldDB" id="A0A9B0WW94"/>
<dbReference type="RefSeq" id="XP_006869370.1">
    <property type="nucleotide sequence ID" value="XM_006869308.1"/>
</dbReference>
<reference evidence="3" key="1">
    <citation type="submission" date="2025-08" db="UniProtKB">
        <authorList>
            <consortium name="RefSeq"/>
        </authorList>
    </citation>
    <scope>IDENTIFICATION</scope>
    <source>
        <tissue evidence="3">Spleen</tissue>
    </source>
</reference>
<organism evidence="2 3">
    <name type="scientific">Chrysochloris asiatica</name>
    <name type="common">Cape golden mole</name>
    <dbReference type="NCBI Taxonomy" id="185453"/>
    <lineage>
        <taxon>Eukaryota</taxon>
        <taxon>Metazoa</taxon>
        <taxon>Chordata</taxon>
        <taxon>Craniata</taxon>
        <taxon>Vertebrata</taxon>
        <taxon>Euteleostomi</taxon>
        <taxon>Mammalia</taxon>
        <taxon>Eutheria</taxon>
        <taxon>Afrotheria</taxon>
        <taxon>Chrysochloridae</taxon>
        <taxon>Chrysochlorinae</taxon>
        <taxon>Chrysochloris</taxon>
    </lineage>
</organism>
<accession>A0A9B0WW94</accession>
<feature type="compositionally biased region" description="Basic and acidic residues" evidence="1">
    <location>
        <begin position="16"/>
        <end position="31"/>
    </location>
</feature>
<feature type="compositionally biased region" description="Polar residues" evidence="1">
    <location>
        <begin position="42"/>
        <end position="71"/>
    </location>
</feature>
<dbReference type="GO" id="GO:0019902">
    <property type="term" value="F:phosphatase binding"/>
    <property type="evidence" value="ECO:0007669"/>
    <property type="project" value="TreeGrafter"/>
</dbReference>
<dbReference type="CTD" id="9814"/>
<evidence type="ECO:0000256" key="1">
    <source>
        <dbReference type="SAM" id="MobiDB-lite"/>
    </source>
</evidence>
<dbReference type="Proteomes" id="UP000504623">
    <property type="component" value="Unplaced"/>
</dbReference>
<keyword evidence="2" id="KW-1185">Reference proteome</keyword>
<dbReference type="GeneID" id="102835605"/>
<dbReference type="PANTHER" id="PTHR22028:SF4">
    <property type="entry name" value="PROTEIN SFI1 HOMOLOG"/>
    <property type="match status" value="1"/>
</dbReference>
<evidence type="ECO:0000313" key="2">
    <source>
        <dbReference type="Proteomes" id="UP000504623"/>
    </source>
</evidence>
<dbReference type="OrthoDB" id="195843at2759"/>
<proteinExistence type="predicted"/>
<evidence type="ECO:0000313" key="3">
    <source>
        <dbReference type="RefSeq" id="XP_006869370.1"/>
    </source>
</evidence>
<sequence>MSSHWLNFHQKGIKQKMEKKIDSRSFRDGAVKKPHSVKMLSNKKSSTFPEVRSQLPNASHPVQPQHHASSTWTRRRRLKELRLRCMARKFLYLWIRKTFGRVFPSKARFYHEQRILKKVFGEWKEEWWVSHREWKLCVRAHCHYRYYLYNLMFQTWKTYVHGQRDMRNKFLRAERYDAKQKMRQAWKSWLISVVVRRTKLQMQTAALEFRQRNVLWMWWNQWRQRLEQIHVGHALHSSAVKHRALNLQLQAWSKWQEQLLYAQSNRQKVVSAKMLHQHSQKRRSLRAWLEYLQHRRMKRQRNEMAEQFHRVTVLQTHFCDWQWAWEWRQSLYAHRALVEGLARRMVLRRAFTHWKHYVLMCAEAAAQCEMAEEHHRRHLLTFCLRALKNNVARAHLWQRRRDFAEQQYKATLLRRFWDSWQRHAEQREEREHLSVLQAAWDHYRITVLHRCLKLWMRHTQKRRYKKLLQARAHSHLQQRALPAAFQAWRRHCLQSRHERALSTRAVRFHRVTVGRQVLAVWLQQMCQRRESRLAERVAILHAEQQLLHRAWSTWSQQAAAWHQEHQRQAVACAHHRHWRLRRTFCVWRERARGLRTEKLGKVQATEFYSVQLLRWAWSGWRECLALLNAERQKLRQAELHHQCSLLHKVLRRWGTHQDSVRHILQEVAARESQHNRRLLQSVLHRWRENTLAHVDEARKASEACDHYRRIIRSKVLAQWREAASIQIYYRQQEDAAVSDARAALNRGCVQTVFRRWRVRSQSAAQQKVQLERAAQHHRCRLLRETLVQWKAYHLGCVRKMLLQRRGVQLLTQRLGRSCFHQWRQQLVARREEQRNTVRALWFWSLSLQAKAWDAWRDFVLERRRKKARLEQAVQAYHQQLLREGVTHLLRFAAGMKASRQQLQAQQQAQAAHTLHRAVGRCAMLWKQKVLGPPKETLSPAPPALSRRVTFQVPPLSCMAAGAGDIALNTKLQRVGPEQGLDRLALASGDPQLLELSAARLARKQPRRPDFLLEPEQRPLGCDLFGSQGPEKVSERGLDDSPSRSLLVGAWTSPASHGFRVPTTASAGLEPILLPPSSFMPRGPETAGRVSGPLQPQAPPSLAGVPYPQLLLPKDFTGTRTCPGFGPEVAGSTQLEDELEGILQQLQHCQTTQQNLWSCRRQASSLRRWLALSHEEPGDQEAEQQMQKELEEVEAQIQHLAAELRAQRQPIRACIARVQALQQALC</sequence>
<gene>
    <name evidence="3" type="primary">SFI1</name>
</gene>
<protein>
    <submittedName>
        <fullName evidence="3">Protein SFI1 homolog</fullName>
    </submittedName>
</protein>
<name>A0A9B0WW94_CHRAS</name>
<dbReference type="PANTHER" id="PTHR22028">
    <property type="entry name" value="SFI1 SPINDLE BODY DOMAIN-CONTAINING PROTEIN-RELATED"/>
    <property type="match status" value="1"/>
</dbReference>